<dbReference type="SUPFAM" id="SSF55781">
    <property type="entry name" value="GAF domain-like"/>
    <property type="match status" value="1"/>
</dbReference>
<gene>
    <name evidence="2" type="ORF">H3H36_26340</name>
</gene>
<dbReference type="Gene3D" id="3.30.450.40">
    <property type="match status" value="1"/>
</dbReference>
<evidence type="ECO:0000313" key="2">
    <source>
        <dbReference type="EMBL" id="MBA5608858.1"/>
    </source>
</evidence>
<proteinExistence type="predicted"/>
<dbReference type="EMBL" id="JACEZS010000065">
    <property type="protein sequence ID" value="MBA5608858.1"/>
    <property type="molecule type" value="Genomic_DNA"/>
</dbReference>
<dbReference type="RefSeq" id="WP_182220988.1">
    <property type="nucleotide sequence ID" value="NZ_JACEZS010000065.1"/>
</dbReference>
<organism evidence="2 3">
    <name type="scientific">Rugamonas fusca</name>
    <dbReference type="NCBI Taxonomy" id="2758568"/>
    <lineage>
        <taxon>Bacteria</taxon>
        <taxon>Pseudomonadati</taxon>
        <taxon>Pseudomonadota</taxon>
        <taxon>Betaproteobacteria</taxon>
        <taxon>Burkholderiales</taxon>
        <taxon>Oxalobacteraceae</taxon>
        <taxon>Telluria group</taxon>
        <taxon>Rugamonas</taxon>
    </lineage>
</organism>
<comment type="caution">
    <text evidence="2">The sequence shown here is derived from an EMBL/GenBank/DDBJ whole genome shotgun (WGS) entry which is preliminary data.</text>
</comment>
<dbReference type="AlphaFoldDB" id="A0A7W2EMW9"/>
<feature type="non-terminal residue" evidence="2">
    <location>
        <position position="226"/>
    </location>
</feature>
<accession>A0A7W2EMW9</accession>
<keyword evidence="3" id="KW-1185">Reference proteome</keyword>
<dbReference type="Pfam" id="PF13185">
    <property type="entry name" value="GAF_2"/>
    <property type="match status" value="1"/>
</dbReference>
<protein>
    <submittedName>
        <fullName evidence="2">GAF domain-containing protein</fullName>
    </submittedName>
</protein>
<evidence type="ECO:0000313" key="3">
    <source>
        <dbReference type="Proteomes" id="UP000566711"/>
    </source>
</evidence>
<evidence type="ECO:0000259" key="1">
    <source>
        <dbReference type="Pfam" id="PF13185"/>
    </source>
</evidence>
<sequence length="226" mass="25270">MTADLRQSEARQARLNRALRLLSSCNQTMLQAVEEHDLLDQICRLCVETGGYLMSWVGLAEQDGDKRVRPVAQSGFEDGYLDSIKISWDNSEYGRGPSGTAIRTGKTCVNQDVQVNPRMLAWRDAAIKRGYQSSIALPLIVNSAVLGCLTMYARDANAFDVEEVRLLEELANDLAYGMQMLRTRDAHAAAAEQASFLQQYDSLTHLPNRLLLRDRVEHALALARNQ</sequence>
<dbReference type="InterPro" id="IPR003018">
    <property type="entry name" value="GAF"/>
</dbReference>
<name>A0A7W2EMW9_9BURK</name>
<feature type="domain" description="GAF" evidence="1">
    <location>
        <begin position="34"/>
        <end position="175"/>
    </location>
</feature>
<dbReference type="Proteomes" id="UP000566711">
    <property type="component" value="Unassembled WGS sequence"/>
</dbReference>
<dbReference type="InterPro" id="IPR029016">
    <property type="entry name" value="GAF-like_dom_sf"/>
</dbReference>
<reference evidence="2 3" key="1">
    <citation type="submission" date="2020-07" db="EMBL/GenBank/DDBJ databases">
        <title>Novel species isolated from subtropical streams in China.</title>
        <authorList>
            <person name="Lu H."/>
        </authorList>
    </citation>
    <scope>NUCLEOTIDE SEQUENCE [LARGE SCALE GENOMIC DNA]</scope>
    <source>
        <strain evidence="2 3">FT3S</strain>
    </source>
</reference>